<evidence type="ECO:0000313" key="9">
    <source>
        <dbReference type="EMBL" id="GGS00378.1"/>
    </source>
</evidence>
<feature type="transmembrane region" description="Helical" evidence="7">
    <location>
        <begin position="61"/>
        <end position="81"/>
    </location>
</feature>
<dbReference type="Pfam" id="PF07690">
    <property type="entry name" value="MFS_1"/>
    <property type="match status" value="2"/>
</dbReference>
<feature type="transmembrane region" description="Helical" evidence="7">
    <location>
        <begin position="28"/>
        <end position="49"/>
    </location>
</feature>
<feature type="transmembrane region" description="Helical" evidence="7">
    <location>
        <begin position="371"/>
        <end position="394"/>
    </location>
</feature>
<keyword evidence="5 7" id="KW-0472">Membrane</keyword>
<evidence type="ECO:0000256" key="6">
    <source>
        <dbReference type="SAM" id="MobiDB-lite"/>
    </source>
</evidence>
<organism evidence="9 10">
    <name type="scientific">Deinococcus sedimenti</name>
    <dbReference type="NCBI Taxonomy" id="1867090"/>
    <lineage>
        <taxon>Bacteria</taxon>
        <taxon>Thermotogati</taxon>
        <taxon>Deinococcota</taxon>
        <taxon>Deinococci</taxon>
        <taxon>Deinococcales</taxon>
        <taxon>Deinococcaceae</taxon>
        <taxon>Deinococcus</taxon>
    </lineage>
</organism>
<dbReference type="CDD" id="cd17473">
    <property type="entry name" value="MFS_arabinose_efflux_permease_like"/>
    <property type="match status" value="1"/>
</dbReference>
<feature type="transmembrane region" description="Helical" evidence="7">
    <location>
        <begin position="93"/>
        <end position="112"/>
    </location>
</feature>
<dbReference type="InterPro" id="IPR050189">
    <property type="entry name" value="MFS_Efflux_Transporters"/>
</dbReference>
<accession>A0ABQ2S7M6</accession>
<protein>
    <submittedName>
        <fullName evidence="9">Tetracycline efflux MFS transporter Tet(A)</fullName>
    </submittedName>
</protein>
<dbReference type="Gene3D" id="1.20.1250.20">
    <property type="entry name" value="MFS general substrate transporter like domains"/>
    <property type="match status" value="2"/>
</dbReference>
<evidence type="ECO:0000256" key="2">
    <source>
        <dbReference type="ARBA" id="ARBA00022475"/>
    </source>
</evidence>
<feature type="transmembrane region" description="Helical" evidence="7">
    <location>
        <begin position="286"/>
        <end position="306"/>
    </location>
</feature>
<dbReference type="InterPro" id="IPR020846">
    <property type="entry name" value="MFS_dom"/>
</dbReference>
<evidence type="ECO:0000256" key="1">
    <source>
        <dbReference type="ARBA" id="ARBA00004651"/>
    </source>
</evidence>
<comment type="caution">
    <text evidence="9">The sequence shown here is derived from an EMBL/GenBank/DDBJ whole genome shotgun (WGS) entry which is preliminary data.</text>
</comment>
<feature type="transmembrane region" description="Helical" evidence="7">
    <location>
        <begin position="344"/>
        <end position="365"/>
    </location>
</feature>
<evidence type="ECO:0000259" key="8">
    <source>
        <dbReference type="PROSITE" id="PS50850"/>
    </source>
</evidence>
<proteinExistence type="predicted"/>
<feature type="region of interest" description="Disordered" evidence="6">
    <location>
        <begin position="1"/>
        <end position="20"/>
    </location>
</feature>
<dbReference type="EMBL" id="BMQN01000008">
    <property type="protein sequence ID" value="GGS00378.1"/>
    <property type="molecule type" value="Genomic_DNA"/>
</dbReference>
<feature type="transmembrane region" description="Helical" evidence="7">
    <location>
        <begin position="182"/>
        <end position="198"/>
    </location>
</feature>
<feature type="domain" description="Major facilitator superfamily (MFS) profile" evidence="8">
    <location>
        <begin position="24"/>
        <end position="401"/>
    </location>
</feature>
<evidence type="ECO:0000256" key="5">
    <source>
        <dbReference type="ARBA" id="ARBA00023136"/>
    </source>
</evidence>
<reference evidence="10" key="1">
    <citation type="journal article" date="2019" name="Int. J. Syst. Evol. Microbiol.">
        <title>The Global Catalogue of Microorganisms (GCM) 10K type strain sequencing project: providing services to taxonomists for standard genome sequencing and annotation.</title>
        <authorList>
            <consortium name="The Broad Institute Genomics Platform"/>
            <consortium name="The Broad Institute Genome Sequencing Center for Infectious Disease"/>
            <person name="Wu L."/>
            <person name="Ma J."/>
        </authorList>
    </citation>
    <scope>NUCLEOTIDE SEQUENCE [LARGE SCALE GENOMIC DNA]</scope>
    <source>
        <strain evidence="10">JCM 31405</strain>
    </source>
</reference>
<evidence type="ECO:0000313" key="10">
    <source>
        <dbReference type="Proteomes" id="UP000644548"/>
    </source>
</evidence>
<feature type="transmembrane region" description="Helical" evidence="7">
    <location>
        <begin position="258"/>
        <end position="279"/>
    </location>
</feature>
<dbReference type="PANTHER" id="PTHR43124:SF3">
    <property type="entry name" value="CHLORAMPHENICOL EFFLUX PUMP RV0191"/>
    <property type="match status" value="1"/>
</dbReference>
<dbReference type="InterPro" id="IPR011701">
    <property type="entry name" value="MFS"/>
</dbReference>
<dbReference type="Proteomes" id="UP000644548">
    <property type="component" value="Unassembled WGS sequence"/>
</dbReference>
<gene>
    <name evidence="9" type="ORF">GCM10008960_28820</name>
</gene>
<dbReference type="InterPro" id="IPR036259">
    <property type="entry name" value="MFS_trans_sf"/>
</dbReference>
<dbReference type="PANTHER" id="PTHR43124">
    <property type="entry name" value="PURINE EFFLUX PUMP PBUE"/>
    <property type="match status" value="1"/>
</dbReference>
<dbReference type="PROSITE" id="PS50850">
    <property type="entry name" value="MFS"/>
    <property type="match status" value="1"/>
</dbReference>
<feature type="transmembrane region" description="Helical" evidence="7">
    <location>
        <begin position="218"/>
        <end position="238"/>
    </location>
</feature>
<sequence>MVWLMSTPAPSPTAPGQAPPDRVTQATLLLLSALTVMSGATIAPALPAMQAHFADTPNAALLVKLALTILGIVIAVTAPLFGVLADRYGRRPVLLAALALYVIGGGSGLIAQSLGQVLLGRIVLGLAVAGTMTAAGALVNDLFSGAERGRFLSQQAAFTSFGGAVLLPLGGVLAAVGWRAPFFLYLAAALLLPLLLRLPRGIPGVAPDLTGPVQAPRWGAVTLVYALALGYMVVFYLMPAQGPFLLRALDASPGLTGLMLGSSTLMAAVTSLVFSRFAGRFDPRRLAGLGMVVVALGWLLVFRAPGLAVVEAGLLVAGLGGGLIFPNLYAWLADLTPPAWRGRVTAGMSSAVFLGQFLSPLLLAAPAGHEAQGFAAGAALAAGMGALLLVLSVWGRRTPVAPIPQQG</sequence>
<comment type="subcellular location">
    <subcellularLocation>
        <location evidence="1">Cell membrane</location>
        <topology evidence="1">Multi-pass membrane protein</topology>
    </subcellularLocation>
</comment>
<evidence type="ECO:0000256" key="7">
    <source>
        <dbReference type="SAM" id="Phobius"/>
    </source>
</evidence>
<name>A0ABQ2S7M6_9DEIO</name>
<keyword evidence="10" id="KW-1185">Reference proteome</keyword>
<evidence type="ECO:0000256" key="3">
    <source>
        <dbReference type="ARBA" id="ARBA00022692"/>
    </source>
</evidence>
<feature type="transmembrane region" description="Helical" evidence="7">
    <location>
        <begin position="155"/>
        <end position="176"/>
    </location>
</feature>
<evidence type="ECO:0000256" key="4">
    <source>
        <dbReference type="ARBA" id="ARBA00022989"/>
    </source>
</evidence>
<feature type="transmembrane region" description="Helical" evidence="7">
    <location>
        <begin position="118"/>
        <end position="143"/>
    </location>
</feature>
<feature type="transmembrane region" description="Helical" evidence="7">
    <location>
        <begin position="312"/>
        <end position="332"/>
    </location>
</feature>
<keyword evidence="4 7" id="KW-1133">Transmembrane helix</keyword>
<keyword evidence="3 7" id="KW-0812">Transmembrane</keyword>
<keyword evidence="2" id="KW-1003">Cell membrane</keyword>
<dbReference type="SUPFAM" id="SSF103473">
    <property type="entry name" value="MFS general substrate transporter"/>
    <property type="match status" value="1"/>
</dbReference>